<dbReference type="PANTHER" id="PTHR23023">
    <property type="entry name" value="DIMETHYLANILINE MONOOXYGENASE"/>
    <property type="match status" value="1"/>
</dbReference>
<evidence type="ECO:0000256" key="3">
    <source>
        <dbReference type="ARBA" id="ARBA00023002"/>
    </source>
</evidence>
<evidence type="ECO:0000313" key="4">
    <source>
        <dbReference type="EMBL" id="KXS96884.1"/>
    </source>
</evidence>
<dbReference type="OrthoDB" id="2915840at2759"/>
<keyword evidence="2" id="KW-0274">FAD</keyword>
<keyword evidence="3" id="KW-0560">Oxidoreductase</keyword>
<sequence length="592" mass="66533">MDPPEPVDLAIVGAGWHGIAMAKTYHAAYPEASIVILDYATTLGGTWAEERIYPSLKTNNIWGSYEFSDFPMCREKYGCPDAKNIPGHVMHRYLCDAARHFDVEKYIRLGRKVESVRMREDDGVWEVKWQGAEGGEGSVMARRLVLATGLTSEPFIPDYPGKDKFRGLMIHSKQLTARASDLAQAKNVVIVGGNKSGWDVAYSVARSGGKAHMLMRPCGAGPNYAWPLTYKFLGKTTSIALLSLTRFWTLFDPWPFKKDGTIGSGWLKTFLHKYWLGRCLTALFWKYLHSRNTACNGFTNDPQVGLFAPWSSPYWMGGSLGTLNYATDFFSEVKKGNIIPYHAELQTISPTSITISSPQTPNISADALIFCTGWIPTPNIQISPPKLSLSDSSIDDLSTRQKILHTCPDLTNPPRPTTPNPQKFSPPPLRLYRFLIPPSPSPFRNFAVIGLNYSLQTTIVSQAQALWITAYFNDAITSLKKDPASVVETKKTSEEEESLRSSAMLHATYEMLRRPKSGSGFGEKHADLVFDSLGYVDMLLFDLGMETRRKRGKGMGRWWREWFEAYDLRDYRGLVEEWMEVVKKKGRGVEVI</sequence>
<accession>A0A139H372</accession>
<dbReference type="Proteomes" id="UP000070133">
    <property type="component" value="Unassembled WGS sequence"/>
</dbReference>
<evidence type="ECO:0000256" key="2">
    <source>
        <dbReference type="ARBA" id="ARBA00022827"/>
    </source>
</evidence>
<dbReference type="GO" id="GO:0050660">
    <property type="term" value="F:flavin adenine dinucleotide binding"/>
    <property type="evidence" value="ECO:0007669"/>
    <property type="project" value="InterPro"/>
</dbReference>
<evidence type="ECO:0000313" key="5">
    <source>
        <dbReference type="Proteomes" id="UP000070133"/>
    </source>
</evidence>
<comment type="caution">
    <text evidence="4">The sequence shown here is derived from an EMBL/GenBank/DDBJ whole genome shotgun (WGS) entry which is preliminary data.</text>
</comment>
<dbReference type="InterPro" id="IPR050346">
    <property type="entry name" value="FMO-like"/>
</dbReference>
<organism evidence="4 5">
    <name type="scientific">Pseudocercospora eumusae</name>
    <dbReference type="NCBI Taxonomy" id="321146"/>
    <lineage>
        <taxon>Eukaryota</taxon>
        <taxon>Fungi</taxon>
        <taxon>Dikarya</taxon>
        <taxon>Ascomycota</taxon>
        <taxon>Pezizomycotina</taxon>
        <taxon>Dothideomycetes</taxon>
        <taxon>Dothideomycetidae</taxon>
        <taxon>Mycosphaerellales</taxon>
        <taxon>Mycosphaerellaceae</taxon>
        <taxon>Pseudocercospora</taxon>
    </lineage>
</organism>
<keyword evidence="5" id="KW-1185">Reference proteome</keyword>
<gene>
    <name evidence="4" type="ORF">AC578_6230</name>
</gene>
<reference evidence="4 5" key="1">
    <citation type="submission" date="2015-07" db="EMBL/GenBank/DDBJ databases">
        <title>Comparative genomics of the Sigatoka disease complex on banana suggests a link between parallel evolutionary changes in Pseudocercospora fijiensis and Pseudocercospora eumusae and increased virulence on the banana host.</title>
        <authorList>
            <person name="Chang T.-C."/>
            <person name="Salvucci A."/>
            <person name="Crous P.W."/>
            <person name="Stergiopoulos I."/>
        </authorList>
    </citation>
    <scope>NUCLEOTIDE SEQUENCE [LARGE SCALE GENOMIC DNA]</scope>
    <source>
        <strain evidence="4 5">CBS 114824</strain>
    </source>
</reference>
<protein>
    <submittedName>
        <fullName evidence="4">Uncharacterized protein</fullName>
    </submittedName>
</protein>
<name>A0A139H372_9PEZI</name>
<dbReference type="InterPro" id="IPR036188">
    <property type="entry name" value="FAD/NAD-bd_sf"/>
</dbReference>
<proteinExistence type="predicted"/>
<dbReference type="GO" id="GO:0016491">
    <property type="term" value="F:oxidoreductase activity"/>
    <property type="evidence" value="ECO:0007669"/>
    <property type="project" value="UniProtKB-KW"/>
</dbReference>
<dbReference type="AlphaFoldDB" id="A0A139H372"/>
<dbReference type="EMBL" id="LFZN01000160">
    <property type="protein sequence ID" value="KXS96884.1"/>
    <property type="molecule type" value="Genomic_DNA"/>
</dbReference>
<dbReference type="SUPFAM" id="SSF51905">
    <property type="entry name" value="FAD/NAD(P)-binding domain"/>
    <property type="match status" value="1"/>
</dbReference>
<dbReference type="Gene3D" id="3.50.50.60">
    <property type="entry name" value="FAD/NAD(P)-binding domain"/>
    <property type="match status" value="1"/>
</dbReference>
<dbReference type="Pfam" id="PF13738">
    <property type="entry name" value="Pyr_redox_3"/>
    <property type="match status" value="1"/>
</dbReference>
<dbReference type="GO" id="GO:0050661">
    <property type="term" value="F:NADP binding"/>
    <property type="evidence" value="ECO:0007669"/>
    <property type="project" value="InterPro"/>
</dbReference>
<evidence type="ECO:0000256" key="1">
    <source>
        <dbReference type="ARBA" id="ARBA00022630"/>
    </source>
</evidence>
<keyword evidence="1" id="KW-0285">Flavoprotein</keyword>